<evidence type="ECO:0000259" key="8">
    <source>
        <dbReference type="Pfam" id="PF20073"/>
    </source>
</evidence>
<protein>
    <recommendedName>
        <fullName evidence="11">UvrD-like helicase ATP-binding domain-containing protein</fullName>
    </recommendedName>
</protein>
<evidence type="ECO:0000313" key="10">
    <source>
        <dbReference type="Proteomes" id="UP000000226"/>
    </source>
</evidence>
<dbReference type="Pfam" id="PF20073">
    <property type="entry name" value="DUF6469"/>
    <property type="match status" value="1"/>
</dbReference>
<dbReference type="Gene3D" id="3.40.50.300">
    <property type="entry name" value="P-loop containing nucleotide triphosphate hydrolases"/>
    <property type="match status" value="4"/>
</dbReference>
<dbReference type="EMBL" id="CM002293">
    <property type="protein sequence ID" value="ESW18132.1"/>
    <property type="molecule type" value="Genomic_DNA"/>
</dbReference>
<dbReference type="PANTHER" id="PTHR21529">
    <property type="entry name" value="MAMMARY TURMOR VIRUS RECEPTOR HOMOLOG 1, 2 MTVR1, 2"/>
    <property type="match status" value="1"/>
</dbReference>
<feature type="non-terminal residue" evidence="9">
    <location>
        <position position="1"/>
    </location>
</feature>
<dbReference type="InterPro" id="IPR014016">
    <property type="entry name" value="UvrD-like_ATP-bd"/>
</dbReference>
<evidence type="ECO:0000259" key="5">
    <source>
        <dbReference type="Pfam" id="PF00580"/>
    </source>
</evidence>
<dbReference type="InterPro" id="IPR045529">
    <property type="entry name" value="DUF6469"/>
</dbReference>
<sequence length="1569" mass="180223">VQKIELSFQSIDHYRGSFTDPFLEETRAQLCSSMEIIHQAPYAEVIGLKEAKPLQQKLYNLKINSWKNRFSHSGEPYKALHGDVLILSDYEAEAVEDLERMGRKWKFVSLASNEFDPTDWGNKPLFLIFLTNLIPNERIWAALHMPGNLKILKRILCTKEDEECSGCSSQENALSDDCSYKLLLSDLNMSQKEAISSCLSGLDCNHHTAVKLIWGPPGTGKTRTLGTLLFAMLKMKYRVLVCASTNVAIKEVATRVVSIMKEAHNKESGNLLCSMGELLLFGNNERLKIGEDVDDIYLDHRVQELSKCFSHSTTGFRYCLKSMIDLLECFASRYGMELKEKRNSKSFLVFLREKFHSATRSLQSCIYILCTHVGRSLLKHNFRKLESLSEALASFEMASWAFDGPAYTLYMKRNACLDALKTVENSLDSFMLLKSHKNDSIREFCFQNSSLIFCTASGSHKLHSLKMKPFNILVIDEAAQLKECESIIPFLLPGINNAILVGDELQLPSMVRSNVSKEAGFGRSLFERLSSLGYTKSLLNMQHRMHPQISSFPISYFYSNKIQDAPNVQRNDFGKKYLPGPMFGPYSFINVIEGKEQLDDAGRSYKNLAEVAVVMTILKNLHKARLSSKLEFRIGIVTPYAGQVAAIQEKIGKNFESHDGFNVVVTTLDGFQGGEQDIIMLSTVRTSNRSSLEFISSPQRINVALTRARHCLWILGNEWAITKNENVWKAIVLDAKNRKCFFNADQNEEMAKAVFDSRKEADHFDDLLDTNSVLFRSKLWKVSSSDKFLRSFKRLRSGVTTKNKVINLLERLSSGWRPKWNNVDLSCENSTQILKMFKVENYYVICSIEIIKTSWYMQILKIWDILPLDDIPQLAKRLDNVFKRYTLEYISMCKKKDKKNLRGLEFPLNWPLSANIQKFENVDNNANGDMKGNEDTSEGENLRVEHEECTLLMKNCSISRDYMLHGQDSLQVGLLYDVTDEQRNIILFSQSTFVLGRSGTGKTTVLITKLIQNEILHHKGVEQFYGSEVNENLEQSKEIATETERPVLRQLFVTLSSGLCQKVQHHVSLLKRHVKTLLSDYSLHQDMFFFLLSTEVENCKSLGEGSTATQFENIPDSFHGVSDDLYPLVITFRKFLLMLDGTLGNSNFDRFYNVKGKEDLGSKLVAMETLMMKEVNYERFESLYWSHFNVQLCKTLDSYLVFTEIISHIKGGKRTIDHGKLSREQYCDVSENRTSGLSMETRFRIYDIFQNYERMKIQHGEFDLSDIVIDLHSRLRNVRYKGDQVNFVFVDEVQDLTMAQIGLFKYICRNVKEGFVFCGDTAQTVGRDLRFKDVRSLFYEKFVLESKSWNDDKRNGKGRISDIFVLSQNFCSSAEVLQLSESIIELLYHFFPHSIDLLKVESSWIQGKTPLVIRSRNDADSILKAFGQSRCKGDENVGRVGGERVILVRDKIAREEVLRIAGKEALVLTILECKGLEFQDVLLYNFFTSSPLQRRWEVVNDYMKHILDSRTQTSSRGSFDQYSNHSVLCSELKQLYVSVTRTRNRLWIYEEFSTPMFDYWKMKNLVQFQ</sequence>
<keyword evidence="1" id="KW-0547">Nucleotide-binding</keyword>
<feature type="domain" description="UvrD-like helicase ATP-binding" evidence="5">
    <location>
        <begin position="1238"/>
        <end position="1325"/>
    </location>
</feature>
<reference evidence="10" key="1">
    <citation type="journal article" date="2014" name="Nat. Genet.">
        <title>A reference genome for common bean and genome-wide analysis of dual domestications.</title>
        <authorList>
            <person name="Schmutz J."/>
            <person name="McClean P.E."/>
            <person name="Mamidi S."/>
            <person name="Wu G.A."/>
            <person name="Cannon S.B."/>
            <person name="Grimwood J."/>
            <person name="Jenkins J."/>
            <person name="Shu S."/>
            <person name="Song Q."/>
            <person name="Chavarro C."/>
            <person name="Torres-Torres M."/>
            <person name="Geffroy V."/>
            <person name="Moghaddam S.M."/>
            <person name="Gao D."/>
            <person name="Abernathy B."/>
            <person name="Barry K."/>
            <person name="Blair M."/>
            <person name="Brick M.A."/>
            <person name="Chovatia M."/>
            <person name="Gepts P."/>
            <person name="Goodstein D.M."/>
            <person name="Gonzales M."/>
            <person name="Hellsten U."/>
            <person name="Hyten D.L."/>
            <person name="Jia G."/>
            <person name="Kelly J.D."/>
            <person name="Kudrna D."/>
            <person name="Lee R."/>
            <person name="Richard M.M."/>
            <person name="Miklas P.N."/>
            <person name="Osorno J.M."/>
            <person name="Rodrigues J."/>
            <person name="Thareau V."/>
            <person name="Urrea C.A."/>
            <person name="Wang M."/>
            <person name="Yu Y."/>
            <person name="Zhang M."/>
            <person name="Wing R.A."/>
            <person name="Cregan P.B."/>
            <person name="Rokhsar D.S."/>
            <person name="Jackson S.A."/>
        </authorList>
    </citation>
    <scope>NUCLEOTIDE SEQUENCE [LARGE SCALE GENOMIC DNA]</scope>
    <source>
        <strain evidence="10">cv. G19833</strain>
    </source>
</reference>
<dbReference type="GO" id="GO:0005694">
    <property type="term" value="C:chromosome"/>
    <property type="evidence" value="ECO:0007669"/>
    <property type="project" value="UniProtKB-ARBA"/>
</dbReference>
<keyword evidence="10" id="KW-1185">Reference proteome</keyword>
<organism evidence="9 10">
    <name type="scientific">Phaseolus vulgaris</name>
    <name type="common">Kidney bean</name>
    <name type="synonym">French bean</name>
    <dbReference type="NCBI Taxonomy" id="3885"/>
    <lineage>
        <taxon>Eukaryota</taxon>
        <taxon>Viridiplantae</taxon>
        <taxon>Streptophyta</taxon>
        <taxon>Embryophyta</taxon>
        <taxon>Tracheophyta</taxon>
        <taxon>Spermatophyta</taxon>
        <taxon>Magnoliopsida</taxon>
        <taxon>eudicotyledons</taxon>
        <taxon>Gunneridae</taxon>
        <taxon>Pentapetalae</taxon>
        <taxon>rosids</taxon>
        <taxon>fabids</taxon>
        <taxon>Fabales</taxon>
        <taxon>Fabaceae</taxon>
        <taxon>Papilionoideae</taxon>
        <taxon>50 kb inversion clade</taxon>
        <taxon>NPAAA clade</taxon>
        <taxon>indigoferoid/millettioid clade</taxon>
        <taxon>Phaseoleae</taxon>
        <taxon>Phaseolus</taxon>
    </lineage>
</organism>
<dbReference type="Gramene" id="ESW18132">
    <property type="protein sequence ID" value="ESW18132"/>
    <property type="gene ID" value="PHAVU_006G015500g"/>
</dbReference>
<dbReference type="GO" id="GO:0005524">
    <property type="term" value="F:ATP binding"/>
    <property type="evidence" value="ECO:0007669"/>
    <property type="project" value="UniProtKB-KW"/>
</dbReference>
<dbReference type="Pfam" id="PF00580">
    <property type="entry name" value="UvrD-helicase"/>
    <property type="match status" value="1"/>
</dbReference>
<evidence type="ECO:0000259" key="6">
    <source>
        <dbReference type="Pfam" id="PF13086"/>
    </source>
</evidence>
<dbReference type="FunFam" id="3.40.50.300:FF:000326">
    <property type="entry name" value="P-loop containing nucleoside triphosphate hydrolase"/>
    <property type="match status" value="1"/>
</dbReference>
<evidence type="ECO:0000256" key="4">
    <source>
        <dbReference type="ARBA" id="ARBA00022840"/>
    </source>
</evidence>
<dbReference type="Pfam" id="PF13086">
    <property type="entry name" value="AAA_11"/>
    <property type="match status" value="1"/>
</dbReference>
<dbReference type="PANTHER" id="PTHR21529:SF4">
    <property type="entry name" value="TPR AND ANKYRIN REPEAT-CONTAINING PROTEIN 1"/>
    <property type="match status" value="1"/>
</dbReference>
<dbReference type="InterPro" id="IPR047187">
    <property type="entry name" value="SF1_C_Upf1"/>
</dbReference>
<dbReference type="GO" id="GO:0016787">
    <property type="term" value="F:hydrolase activity"/>
    <property type="evidence" value="ECO:0007669"/>
    <property type="project" value="UniProtKB-KW"/>
</dbReference>
<keyword evidence="4" id="KW-0067">ATP-binding</keyword>
<feature type="domain" description="DNA2/NAM7 helicase helicase" evidence="6">
    <location>
        <begin position="187"/>
        <end position="513"/>
    </location>
</feature>
<name>V7BJI0_PHAVU</name>
<gene>
    <name evidence="9" type="ORF">PHAVU_006G015500g</name>
</gene>
<evidence type="ECO:0000313" key="9">
    <source>
        <dbReference type="EMBL" id="ESW18132.1"/>
    </source>
</evidence>
<evidence type="ECO:0008006" key="11">
    <source>
        <dbReference type="Google" id="ProtNLM"/>
    </source>
</evidence>
<dbReference type="SUPFAM" id="SSF52540">
    <property type="entry name" value="P-loop containing nucleoside triphosphate hydrolases"/>
    <property type="match status" value="2"/>
</dbReference>
<dbReference type="InterPro" id="IPR039904">
    <property type="entry name" value="TRANK1"/>
</dbReference>
<dbReference type="InterPro" id="IPR041679">
    <property type="entry name" value="DNA2/NAM7-like_C"/>
</dbReference>
<accession>V7BJI0</accession>
<dbReference type="InterPro" id="IPR041677">
    <property type="entry name" value="DNA2/NAM7_AAA_11"/>
</dbReference>
<feature type="domain" description="DNA2/NAM7 helicase-like C-terminal" evidence="7">
    <location>
        <begin position="522"/>
        <end position="718"/>
    </location>
</feature>
<dbReference type="SMR" id="V7BJI0"/>
<evidence type="ECO:0000256" key="3">
    <source>
        <dbReference type="ARBA" id="ARBA00022806"/>
    </source>
</evidence>
<dbReference type="Pfam" id="PF13087">
    <property type="entry name" value="AAA_12"/>
    <property type="match status" value="1"/>
</dbReference>
<dbReference type="CDD" id="cd18808">
    <property type="entry name" value="SF1_C_Upf1"/>
    <property type="match status" value="1"/>
</dbReference>
<dbReference type="eggNOG" id="KOG1801">
    <property type="taxonomic scope" value="Eukaryota"/>
</dbReference>
<proteinExistence type="predicted"/>
<dbReference type="GO" id="GO:0004386">
    <property type="term" value="F:helicase activity"/>
    <property type="evidence" value="ECO:0007669"/>
    <property type="project" value="UniProtKB-KW"/>
</dbReference>
<feature type="domain" description="DUF6469" evidence="8">
    <location>
        <begin position="41"/>
        <end position="112"/>
    </location>
</feature>
<evidence type="ECO:0000256" key="2">
    <source>
        <dbReference type="ARBA" id="ARBA00022801"/>
    </source>
</evidence>
<evidence type="ECO:0000256" key="1">
    <source>
        <dbReference type="ARBA" id="ARBA00022741"/>
    </source>
</evidence>
<keyword evidence="2" id="KW-0378">Hydrolase</keyword>
<keyword evidence="3" id="KW-0347">Helicase</keyword>
<evidence type="ECO:0000259" key="7">
    <source>
        <dbReference type="Pfam" id="PF13087"/>
    </source>
</evidence>
<dbReference type="InterPro" id="IPR027417">
    <property type="entry name" value="P-loop_NTPase"/>
</dbReference>
<dbReference type="OMA" id="PDNEMEH"/>
<dbReference type="Proteomes" id="UP000000226">
    <property type="component" value="Chromosome 6"/>
</dbReference>
<dbReference type="OrthoDB" id="3156807at2759"/>